<dbReference type="Proteomes" id="UP000604161">
    <property type="component" value="Unassembled WGS sequence"/>
</dbReference>
<keyword evidence="1" id="KW-0812">Transmembrane</keyword>
<accession>A0ABR8NWS2</accession>
<sequence>MEQIFNLIESECGVDKERLTLNTDVFGELGIEGDDFSALIESYASSFSVNMDDYLWYFHSNDEGINVWSFLFKPPNKKVNRIAVTPKILLDFANSKRWGFEYPSHNKPKNRRDLTYSNLFWSVIVLGIYLLARYT</sequence>
<evidence type="ECO:0000313" key="2">
    <source>
        <dbReference type="EMBL" id="MBD5770353.1"/>
    </source>
</evidence>
<feature type="transmembrane region" description="Helical" evidence="1">
    <location>
        <begin position="114"/>
        <end position="132"/>
    </location>
</feature>
<evidence type="ECO:0000256" key="1">
    <source>
        <dbReference type="SAM" id="Phobius"/>
    </source>
</evidence>
<dbReference type="EMBL" id="JACYFC010000001">
    <property type="protein sequence ID" value="MBD5770353.1"/>
    <property type="molecule type" value="Genomic_DNA"/>
</dbReference>
<keyword evidence="1" id="KW-0472">Membrane</keyword>
<comment type="caution">
    <text evidence="2">The sequence shown here is derived from an EMBL/GenBank/DDBJ whole genome shotgun (WGS) entry which is preliminary data.</text>
</comment>
<keyword evidence="3" id="KW-1185">Reference proteome</keyword>
<gene>
    <name evidence="2" type="ORF">IF202_04750</name>
</gene>
<evidence type="ECO:0000313" key="3">
    <source>
        <dbReference type="Proteomes" id="UP000604161"/>
    </source>
</evidence>
<proteinExistence type="predicted"/>
<reference evidence="2 3" key="1">
    <citation type="submission" date="2020-09" db="EMBL/GenBank/DDBJ databases">
        <title>Marinomonas sp. nov., isolated from the cysticercosis algae of Qingdao, China.</title>
        <authorList>
            <person name="Sun X."/>
        </authorList>
    </citation>
    <scope>NUCLEOTIDE SEQUENCE [LARGE SCALE GENOMIC DNA]</scope>
    <source>
        <strain evidence="2 3">SM2066</strain>
    </source>
</reference>
<name>A0ABR8NWS2_9GAMM</name>
<organism evidence="2 3">
    <name type="scientific">Marinomonas colpomeniae</name>
    <dbReference type="NCBI Taxonomy" id="2774408"/>
    <lineage>
        <taxon>Bacteria</taxon>
        <taxon>Pseudomonadati</taxon>
        <taxon>Pseudomonadota</taxon>
        <taxon>Gammaproteobacteria</taxon>
        <taxon>Oceanospirillales</taxon>
        <taxon>Oceanospirillaceae</taxon>
        <taxon>Marinomonas</taxon>
    </lineage>
</organism>
<keyword evidence="1" id="KW-1133">Transmembrane helix</keyword>
<protein>
    <submittedName>
        <fullName evidence="2">DUF1493 family protein</fullName>
    </submittedName>
</protein>